<dbReference type="Proteomes" id="UP000288096">
    <property type="component" value="Unassembled WGS sequence"/>
</dbReference>
<accession>A0A401G3Q0</accession>
<comment type="caution">
    <text evidence="1">The sequence shown here is derived from an EMBL/GenBank/DDBJ whole genome shotgun (WGS) entry which is preliminary data.</text>
</comment>
<dbReference type="AlphaFoldDB" id="A0A401G3Q0"/>
<reference evidence="2" key="1">
    <citation type="submission" date="2017-11" db="EMBL/GenBank/DDBJ databases">
        <authorList>
            <person name="Watanabe M."/>
            <person name="Kojima H."/>
        </authorList>
    </citation>
    <scope>NUCLEOTIDE SEQUENCE [LARGE SCALE GENOMIC DNA]</scope>
    <source>
        <strain evidence="2">Tokyo 01</strain>
    </source>
</reference>
<name>A0A401G3Q0_9BACT</name>
<sequence>MEIKYEVEEDVDGVLNASKYTIKDSERTLEAWHKLQNDFREKFKEFSSEEPIDYELTDWHNGIKCLSVYIYNEKFYNKHFIPLMLDILEKNSDSFAQFECYDDREELLGYFQIYMNKVYFDEMIEEAGIIDRLCVNRDKNKLTF</sequence>
<organism evidence="1 2">
    <name type="scientific">Desulfonema ishimotonii</name>
    <dbReference type="NCBI Taxonomy" id="45657"/>
    <lineage>
        <taxon>Bacteria</taxon>
        <taxon>Pseudomonadati</taxon>
        <taxon>Thermodesulfobacteriota</taxon>
        <taxon>Desulfobacteria</taxon>
        <taxon>Desulfobacterales</taxon>
        <taxon>Desulfococcaceae</taxon>
        <taxon>Desulfonema</taxon>
    </lineage>
</organism>
<gene>
    <name evidence="1" type="ORF">DENIS_4866</name>
</gene>
<evidence type="ECO:0000313" key="1">
    <source>
        <dbReference type="EMBL" id="GBC63867.1"/>
    </source>
</evidence>
<dbReference type="EMBL" id="BEXT01000001">
    <property type="protein sequence ID" value="GBC63867.1"/>
    <property type="molecule type" value="Genomic_DNA"/>
</dbReference>
<dbReference type="RefSeq" id="WP_124330896.1">
    <property type="nucleotide sequence ID" value="NZ_BEXT01000001.1"/>
</dbReference>
<evidence type="ECO:0000313" key="2">
    <source>
        <dbReference type="Proteomes" id="UP000288096"/>
    </source>
</evidence>
<proteinExistence type="predicted"/>
<protein>
    <submittedName>
        <fullName evidence="1">Uncharacterized protein</fullName>
    </submittedName>
</protein>
<keyword evidence="2" id="KW-1185">Reference proteome</keyword>
<reference evidence="2" key="2">
    <citation type="submission" date="2019-01" db="EMBL/GenBank/DDBJ databases">
        <title>Genome sequence of Desulfonema ishimotonii strain Tokyo 01.</title>
        <authorList>
            <person name="Fukui M."/>
        </authorList>
    </citation>
    <scope>NUCLEOTIDE SEQUENCE [LARGE SCALE GENOMIC DNA]</scope>
    <source>
        <strain evidence="2">Tokyo 01</strain>
    </source>
</reference>